<dbReference type="AlphaFoldDB" id="A0AAN5VQG4"/>
<reference evidence="3" key="1">
    <citation type="journal article" date="2018" name="Genome Biol.">
        <title>SKESA: strategic k-mer extension for scrupulous assemblies.</title>
        <authorList>
            <person name="Souvorov A."/>
            <person name="Agarwala R."/>
            <person name="Lipman D.J."/>
        </authorList>
    </citation>
    <scope>NUCLEOTIDE SEQUENCE</scope>
    <source>
        <strain evidence="3">HN1000</strain>
    </source>
</reference>
<dbReference type="InterPro" id="IPR006054">
    <property type="entry name" value="DnaQ"/>
</dbReference>
<dbReference type="GO" id="GO:0008408">
    <property type="term" value="F:3'-5' exonuclease activity"/>
    <property type="evidence" value="ECO:0007669"/>
    <property type="project" value="TreeGrafter"/>
</dbReference>
<evidence type="ECO:0000259" key="2">
    <source>
        <dbReference type="SMART" id="SM00479"/>
    </source>
</evidence>
<dbReference type="GO" id="GO:0005829">
    <property type="term" value="C:cytosol"/>
    <property type="evidence" value="ECO:0007669"/>
    <property type="project" value="TreeGrafter"/>
</dbReference>
<evidence type="ECO:0000256" key="1">
    <source>
        <dbReference type="ARBA" id="ARBA00022839"/>
    </source>
</evidence>
<dbReference type="CDD" id="cd06127">
    <property type="entry name" value="DEDDh"/>
    <property type="match status" value="1"/>
</dbReference>
<dbReference type="NCBIfam" id="TIGR00573">
    <property type="entry name" value="dnaq"/>
    <property type="match status" value="1"/>
</dbReference>
<dbReference type="PANTHER" id="PTHR30231:SF41">
    <property type="entry name" value="DNA POLYMERASE III SUBUNIT EPSILON"/>
    <property type="match status" value="1"/>
</dbReference>
<name>A0AAN5VQG4_CLODI</name>
<keyword evidence="1" id="KW-0269">Exonuclease</keyword>
<proteinExistence type="predicted"/>
<keyword evidence="1" id="KW-0378">Hydrolase</keyword>
<feature type="domain" description="Exonuclease" evidence="2">
    <location>
        <begin position="16"/>
        <end position="183"/>
    </location>
</feature>
<protein>
    <submittedName>
        <fullName evidence="3">3'-5' exoribonuclease</fullName>
    </submittedName>
</protein>
<dbReference type="Pfam" id="PF00929">
    <property type="entry name" value="RNase_T"/>
    <property type="match status" value="1"/>
</dbReference>
<keyword evidence="1" id="KW-0540">Nuclease</keyword>
<dbReference type="SMART" id="SM00479">
    <property type="entry name" value="EXOIII"/>
    <property type="match status" value="1"/>
</dbReference>
<dbReference type="Proteomes" id="UP000878956">
    <property type="component" value="Unassembled WGS sequence"/>
</dbReference>
<dbReference type="FunFam" id="3.30.420.10:FF:000045">
    <property type="entry name" value="3'-5' exonuclease DinG"/>
    <property type="match status" value="1"/>
</dbReference>
<dbReference type="GO" id="GO:0045004">
    <property type="term" value="P:DNA replication proofreading"/>
    <property type="evidence" value="ECO:0007669"/>
    <property type="project" value="TreeGrafter"/>
</dbReference>
<dbReference type="GO" id="GO:0003677">
    <property type="term" value="F:DNA binding"/>
    <property type="evidence" value="ECO:0007669"/>
    <property type="project" value="InterPro"/>
</dbReference>
<evidence type="ECO:0000313" key="3">
    <source>
        <dbReference type="EMBL" id="HBH1544341.1"/>
    </source>
</evidence>
<dbReference type="SUPFAM" id="SSF53098">
    <property type="entry name" value="Ribonuclease H-like"/>
    <property type="match status" value="1"/>
</dbReference>
<evidence type="ECO:0000313" key="4">
    <source>
        <dbReference type="Proteomes" id="UP000878956"/>
    </source>
</evidence>
<dbReference type="PANTHER" id="PTHR30231">
    <property type="entry name" value="DNA POLYMERASE III SUBUNIT EPSILON"/>
    <property type="match status" value="1"/>
</dbReference>
<dbReference type="RefSeq" id="WP_009899126.1">
    <property type="nucleotide sequence ID" value="NZ_FUQT01000003.1"/>
</dbReference>
<dbReference type="GO" id="GO:0003887">
    <property type="term" value="F:DNA-directed DNA polymerase activity"/>
    <property type="evidence" value="ECO:0007669"/>
    <property type="project" value="InterPro"/>
</dbReference>
<dbReference type="Gene3D" id="3.30.420.10">
    <property type="entry name" value="Ribonuclease H-like superfamily/Ribonuclease H"/>
    <property type="match status" value="1"/>
</dbReference>
<dbReference type="InterPro" id="IPR012337">
    <property type="entry name" value="RNaseH-like_sf"/>
</dbReference>
<dbReference type="InterPro" id="IPR036397">
    <property type="entry name" value="RNaseH_sf"/>
</dbReference>
<accession>A0AAN5VQG4</accession>
<organism evidence="3 4">
    <name type="scientific">Clostridioides difficile</name>
    <name type="common">Peptoclostridium difficile</name>
    <dbReference type="NCBI Taxonomy" id="1496"/>
    <lineage>
        <taxon>Bacteria</taxon>
        <taxon>Bacillati</taxon>
        <taxon>Bacillota</taxon>
        <taxon>Clostridia</taxon>
        <taxon>Peptostreptococcales</taxon>
        <taxon>Peptostreptococcaceae</taxon>
        <taxon>Clostridioides</taxon>
    </lineage>
</organism>
<comment type="caution">
    <text evidence="3">The sequence shown here is derived from an EMBL/GenBank/DDBJ whole genome shotgun (WGS) entry which is preliminary data.</text>
</comment>
<dbReference type="EMBL" id="DAEPXK010000074">
    <property type="protein sequence ID" value="HBH1544341.1"/>
    <property type="molecule type" value="Genomic_DNA"/>
</dbReference>
<gene>
    <name evidence="3" type="ORF">KRM00_003890</name>
</gene>
<sequence length="285" mass="32817">MSKKGKLEIEMLNYNEFVVVDIETTAFSIQKGGRILEIGAVKIKNGEIVDNFSTLVNPELKIPKKITELTKITNDMVKDAPYIGNVLQKFNEFISDSVIVAHNASFDWDRFLKPALATIGIKSSHKVMDTVSLSKFTFPDKKKHTLIDLCSYLEVPLEKNHRAIDDAIATAKCFLKLKALNAEKLNDNIQVEFFNEINCDENIEVCKSIVIKRVKYWEKSKMKRLYVNFSSGVNRGEAYFNILTKTWYIKKFDLQIDINLINKEVLKFLDLETVDDLCKYRNNLK</sequence>
<reference evidence="3" key="2">
    <citation type="submission" date="2021-06" db="EMBL/GenBank/DDBJ databases">
        <authorList>
            <consortium name="NCBI Pathogen Detection Project"/>
        </authorList>
    </citation>
    <scope>NUCLEOTIDE SEQUENCE</scope>
    <source>
        <strain evidence="3">HN1000</strain>
    </source>
</reference>
<dbReference type="InterPro" id="IPR013520">
    <property type="entry name" value="Ribonucl_H"/>
</dbReference>